<dbReference type="InterPro" id="IPR003959">
    <property type="entry name" value="ATPase_AAA_core"/>
</dbReference>
<dbReference type="PANTHER" id="PTHR43581">
    <property type="entry name" value="ATP/GTP PHOSPHATASE"/>
    <property type="match status" value="1"/>
</dbReference>
<comment type="caution">
    <text evidence="2">The sequence shown here is derived from an EMBL/GenBank/DDBJ whole genome shotgun (WGS) entry which is preliminary data.</text>
</comment>
<protein>
    <submittedName>
        <fullName evidence="2">AAA family ATPase</fullName>
    </submittedName>
</protein>
<dbReference type="PANTHER" id="PTHR43581:SF4">
    <property type="entry name" value="ATP_GTP PHOSPHATASE"/>
    <property type="match status" value="1"/>
</dbReference>
<accession>A0ABU5DCA4</accession>
<evidence type="ECO:0000313" key="3">
    <source>
        <dbReference type="Proteomes" id="UP001270266"/>
    </source>
</evidence>
<organism evidence="2 3">
    <name type="scientific">Enterobacter chinensis</name>
    <dbReference type="NCBI Taxonomy" id="3030997"/>
    <lineage>
        <taxon>Bacteria</taxon>
        <taxon>Pseudomonadati</taxon>
        <taxon>Pseudomonadota</taxon>
        <taxon>Gammaproteobacteria</taxon>
        <taxon>Enterobacterales</taxon>
        <taxon>Enterobacteriaceae</taxon>
        <taxon>Enterobacter</taxon>
    </lineage>
</organism>
<evidence type="ECO:0000259" key="1">
    <source>
        <dbReference type="Pfam" id="PF13304"/>
    </source>
</evidence>
<dbReference type="RefSeq" id="WP_320387663.1">
    <property type="nucleotide sequence ID" value="NZ_JARDVI010000012.1"/>
</dbReference>
<proteinExistence type="predicted"/>
<dbReference type="Gene3D" id="3.40.50.300">
    <property type="entry name" value="P-loop containing nucleotide triphosphate hydrolases"/>
    <property type="match status" value="1"/>
</dbReference>
<dbReference type="EMBL" id="JARDVI010000012">
    <property type="protein sequence ID" value="MDY0420547.1"/>
    <property type="molecule type" value="Genomic_DNA"/>
</dbReference>
<gene>
    <name evidence="2" type="ORF">PYW49_23140</name>
</gene>
<evidence type="ECO:0000313" key="2">
    <source>
        <dbReference type="EMBL" id="MDY0420547.1"/>
    </source>
</evidence>
<feature type="domain" description="ATPase AAA-type core" evidence="1">
    <location>
        <begin position="361"/>
        <end position="430"/>
    </location>
</feature>
<dbReference type="Pfam" id="PF13304">
    <property type="entry name" value="AAA_21"/>
    <property type="match status" value="1"/>
</dbReference>
<dbReference type="SUPFAM" id="SSF52540">
    <property type="entry name" value="P-loop containing nucleoside triphosphate hydrolases"/>
    <property type="match status" value="1"/>
</dbReference>
<keyword evidence="3" id="KW-1185">Reference proteome</keyword>
<dbReference type="InterPro" id="IPR051396">
    <property type="entry name" value="Bact_Antivir_Def_Nuclease"/>
</dbReference>
<sequence length="525" mass="59281">MVRFELIQAKAYIPSSGMNQAYLRMDHWNDYSFVTMFYLTVFDEKGIKHDIGNVKIAFKGQTTDTPTYSKLPNSFQKLDDEFFSLGEGLAFYENISKLNNELKMNILNSLQDIVQIQNKLPIIENEDVLNTSLLRDVTITEIHGQFSRILSGLPALSNFDFNFNRTGVEGYSDLKIPFKVIMNAIPSTNIHAFIGRNGCGKTTILNEMIEAITSPNREDVFFTKKGRFSEEKIPNGYFRSLISVSFSAFDPFSPPEEQPDPSKGTQYFYIGLKGVNNKNLKSLRDLQIEFVTSLIGCLRVEWKKKIWLSAIDNLSSDRNFADMGLSILQTRYTNLRNSHAHHQVDNVIFRNAFFQDIQKYLSRMSSGHAIVLFTITKLVDTVGEKSLVLLDEPEGHLHPPLLAAFLRSLSDLLYAQNGVAIIATHSPVVLQEIPKSNVWKILRSREATNITRPDIETFGENLGVLTREVFSLEIMSSGYHALLAKSVASGLSYDDILAQYKNKIGLEGRTVLKAMVLSRDAGDKK</sequence>
<name>A0ABU5DCA4_9ENTR</name>
<dbReference type="Proteomes" id="UP001270266">
    <property type="component" value="Unassembled WGS sequence"/>
</dbReference>
<dbReference type="InterPro" id="IPR027417">
    <property type="entry name" value="P-loop_NTPase"/>
</dbReference>
<reference evidence="2 3" key="1">
    <citation type="submission" date="2023-02" db="EMBL/GenBank/DDBJ databases">
        <title>The draft genomes of Enterobacter strains.</title>
        <authorList>
            <person name="He Y."/>
            <person name="Feng Y."/>
            <person name="Zong Z."/>
        </authorList>
    </citation>
    <scope>NUCLEOTIDE SEQUENCE [LARGE SCALE GENOMIC DNA]</scope>
    <source>
        <strain evidence="2 3">170198</strain>
    </source>
</reference>